<dbReference type="InterPro" id="IPR050093">
    <property type="entry name" value="ABC_SmlMolc_Importer"/>
</dbReference>
<dbReference type="PROSITE" id="PS00211">
    <property type="entry name" value="ABC_TRANSPORTER_1"/>
    <property type="match status" value="1"/>
</dbReference>
<dbReference type="SUPFAM" id="SSF52540">
    <property type="entry name" value="P-loop containing nucleoside triphosphate hydrolases"/>
    <property type="match status" value="1"/>
</dbReference>
<dbReference type="InterPro" id="IPR008995">
    <property type="entry name" value="Mo/tungstate-bd_C_term_dom"/>
</dbReference>
<comment type="caution">
    <text evidence="6">The sequence shown here is derived from an EMBL/GenBank/DDBJ whole genome shotgun (WGS) entry which is preliminary data.</text>
</comment>
<dbReference type="PANTHER" id="PTHR42781">
    <property type="entry name" value="SPERMIDINE/PUTRESCINE IMPORT ATP-BINDING PROTEIN POTA"/>
    <property type="match status" value="1"/>
</dbReference>
<keyword evidence="2" id="KW-0547">Nucleotide-binding</keyword>
<organism evidence="6 7">
    <name type="scientific">Microbacterium yannicii</name>
    <dbReference type="NCBI Taxonomy" id="671622"/>
    <lineage>
        <taxon>Bacteria</taxon>
        <taxon>Bacillati</taxon>
        <taxon>Actinomycetota</taxon>
        <taxon>Actinomycetes</taxon>
        <taxon>Micrococcales</taxon>
        <taxon>Microbacteriaceae</taxon>
        <taxon>Microbacterium</taxon>
    </lineage>
</organism>
<dbReference type="SUPFAM" id="SSF50331">
    <property type="entry name" value="MOP-like"/>
    <property type="match status" value="1"/>
</dbReference>
<dbReference type="EMBL" id="BAABKZ010000001">
    <property type="protein sequence ID" value="GAA5089776.1"/>
    <property type="molecule type" value="Genomic_DNA"/>
</dbReference>
<evidence type="ECO:0000313" key="6">
    <source>
        <dbReference type="EMBL" id="GAA5089776.1"/>
    </source>
</evidence>
<gene>
    <name evidence="6" type="ORF">GCM10025760_14320</name>
</gene>
<keyword evidence="3 6" id="KW-0067">ATP-binding</keyword>
<dbReference type="PANTHER" id="PTHR42781:SF4">
    <property type="entry name" value="SPERMIDINE_PUTRESCINE IMPORT ATP-BINDING PROTEIN POTA"/>
    <property type="match status" value="1"/>
</dbReference>
<dbReference type="InterPro" id="IPR017871">
    <property type="entry name" value="ABC_transporter-like_CS"/>
</dbReference>
<reference evidence="7" key="1">
    <citation type="journal article" date="2019" name="Int. J. Syst. Evol. Microbiol.">
        <title>The Global Catalogue of Microorganisms (GCM) 10K type strain sequencing project: providing services to taxonomists for standard genome sequencing and annotation.</title>
        <authorList>
            <consortium name="The Broad Institute Genomics Platform"/>
            <consortium name="The Broad Institute Genome Sequencing Center for Infectious Disease"/>
            <person name="Wu L."/>
            <person name="Ma J."/>
        </authorList>
    </citation>
    <scope>NUCLEOTIDE SEQUENCE [LARGE SCALE GENOMIC DNA]</scope>
    <source>
        <strain evidence="7">JCM 18959</strain>
    </source>
</reference>
<dbReference type="Proteomes" id="UP001501407">
    <property type="component" value="Unassembled WGS sequence"/>
</dbReference>
<dbReference type="InterPro" id="IPR003439">
    <property type="entry name" value="ABC_transporter-like_ATP-bd"/>
</dbReference>
<evidence type="ECO:0000256" key="2">
    <source>
        <dbReference type="ARBA" id="ARBA00022741"/>
    </source>
</evidence>
<evidence type="ECO:0000256" key="1">
    <source>
        <dbReference type="ARBA" id="ARBA00022448"/>
    </source>
</evidence>
<dbReference type="Gene3D" id="3.40.50.300">
    <property type="entry name" value="P-loop containing nucleotide triphosphate hydrolases"/>
    <property type="match status" value="1"/>
</dbReference>
<accession>A0ABP9M302</accession>
<feature type="region of interest" description="Disordered" evidence="4">
    <location>
        <begin position="1"/>
        <end position="22"/>
    </location>
</feature>
<dbReference type="GO" id="GO:0005524">
    <property type="term" value="F:ATP binding"/>
    <property type="evidence" value="ECO:0007669"/>
    <property type="project" value="UniProtKB-KW"/>
</dbReference>
<dbReference type="RefSeq" id="WP_194413217.1">
    <property type="nucleotide sequence ID" value="NZ_BAABKZ010000001.1"/>
</dbReference>
<keyword evidence="7" id="KW-1185">Reference proteome</keyword>
<dbReference type="PROSITE" id="PS50893">
    <property type="entry name" value="ABC_TRANSPORTER_2"/>
    <property type="match status" value="1"/>
</dbReference>
<name>A0ABP9M302_9MICO</name>
<dbReference type="InterPro" id="IPR003593">
    <property type="entry name" value="AAA+_ATPase"/>
</dbReference>
<evidence type="ECO:0000313" key="7">
    <source>
        <dbReference type="Proteomes" id="UP001501407"/>
    </source>
</evidence>
<sequence length="370" mass="37916">MSGAGGPDAAAGVADTSPAPGLEARVRADRGEFSLDMTLSVPAGETVALMGPSGAGKSTLLGVLAGLTGFDEGEVRLRGRVLDRRTSDGSATRRTPPAHRGVVLLGQDPRLFPHLSAHDNVAFGLRVHGATKTAAAAGAADWLRRVGLAGLGARRPAQLSGGQQQRVALARALATTPAALLLDEPLTSLDTETAGDVRALLHQQLAATRTTAVVATHDAVDAVALASRLVVLEGGRVTQTGPVREVLASPATRFAAAVAGLNRVVGTFEPADSTWRAGDLVLPHGGARQHPSLVAVFRPSAVRVIDGSPRAAGEWTARIVRLEQTPAGVRIRTADPDVAVDVAADRAAGLTPGDTITLRVDPADVRLVGP</sequence>
<keyword evidence="1" id="KW-0813">Transport</keyword>
<evidence type="ECO:0000259" key="5">
    <source>
        <dbReference type="PROSITE" id="PS50893"/>
    </source>
</evidence>
<dbReference type="Pfam" id="PF00005">
    <property type="entry name" value="ABC_tran"/>
    <property type="match status" value="1"/>
</dbReference>
<dbReference type="SMART" id="SM00382">
    <property type="entry name" value="AAA"/>
    <property type="match status" value="1"/>
</dbReference>
<evidence type="ECO:0000256" key="3">
    <source>
        <dbReference type="ARBA" id="ARBA00022840"/>
    </source>
</evidence>
<feature type="domain" description="ABC transporter" evidence="5">
    <location>
        <begin position="11"/>
        <end position="259"/>
    </location>
</feature>
<dbReference type="InterPro" id="IPR027417">
    <property type="entry name" value="P-loop_NTPase"/>
</dbReference>
<protein>
    <submittedName>
        <fullName evidence="6">ATP-binding cassette domain-containing protein</fullName>
    </submittedName>
</protein>
<proteinExistence type="predicted"/>
<evidence type="ECO:0000256" key="4">
    <source>
        <dbReference type="SAM" id="MobiDB-lite"/>
    </source>
</evidence>